<evidence type="ECO:0000256" key="4">
    <source>
        <dbReference type="ARBA" id="ARBA00023235"/>
    </source>
</evidence>
<dbReference type="SUPFAM" id="SSF54534">
    <property type="entry name" value="FKBP-like"/>
    <property type="match status" value="1"/>
</dbReference>
<organism evidence="8 9">
    <name type="scientific">Breznakibacter xylanolyticus</name>
    <dbReference type="NCBI Taxonomy" id="990"/>
    <lineage>
        <taxon>Bacteria</taxon>
        <taxon>Pseudomonadati</taxon>
        <taxon>Bacteroidota</taxon>
        <taxon>Bacteroidia</taxon>
        <taxon>Marinilabiliales</taxon>
        <taxon>Marinilabiliaceae</taxon>
        <taxon>Breznakibacter</taxon>
    </lineage>
</organism>
<comment type="similarity">
    <text evidence="2 6">Belongs to the FKBP-type PPIase family.</text>
</comment>
<comment type="catalytic activity">
    <reaction evidence="1 5 6">
        <text>[protein]-peptidylproline (omega=180) = [protein]-peptidylproline (omega=0)</text>
        <dbReference type="Rhea" id="RHEA:16237"/>
        <dbReference type="Rhea" id="RHEA-COMP:10747"/>
        <dbReference type="Rhea" id="RHEA-COMP:10748"/>
        <dbReference type="ChEBI" id="CHEBI:83833"/>
        <dbReference type="ChEBI" id="CHEBI:83834"/>
        <dbReference type="EC" id="5.2.1.8"/>
    </reaction>
</comment>
<evidence type="ECO:0000313" key="8">
    <source>
        <dbReference type="EMBL" id="PZX20079.1"/>
    </source>
</evidence>
<dbReference type="GO" id="GO:0003755">
    <property type="term" value="F:peptidyl-prolyl cis-trans isomerase activity"/>
    <property type="evidence" value="ECO:0007669"/>
    <property type="project" value="UniProtKB-UniRule"/>
</dbReference>
<dbReference type="InterPro" id="IPR001179">
    <property type="entry name" value="PPIase_FKBP_dom"/>
</dbReference>
<dbReference type="Gene3D" id="3.10.50.40">
    <property type="match status" value="1"/>
</dbReference>
<dbReference type="OrthoDB" id="979394at2"/>
<dbReference type="InterPro" id="IPR046357">
    <property type="entry name" value="PPIase_dom_sf"/>
</dbReference>
<gene>
    <name evidence="8" type="ORF">LX69_00531</name>
</gene>
<dbReference type="RefSeq" id="WP_111444257.1">
    <property type="nucleotide sequence ID" value="NZ_QKZK01000003.1"/>
</dbReference>
<feature type="domain" description="PPIase FKBP-type" evidence="7">
    <location>
        <begin position="66"/>
        <end position="153"/>
    </location>
</feature>
<dbReference type="EC" id="5.2.1.8" evidence="6"/>
<reference evidence="8 9" key="1">
    <citation type="submission" date="2018-06" db="EMBL/GenBank/DDBJ databases">
        <title>Genomic Encyclopedia of Archaeal and Bacterial Type Strains, Phase II (KMG-II): from individual species to whole genera.</title>
        <authorList>
            <person name="Goeker M."/>
        </authorList>
    </citation>
    <scope>NUCLEOTIDE SEQUENCE [LARGE SCALE GENOMIC DNA]</scope>
    <source>
        <strain evidence="8 9">DSM 6779</strain>
    </source>
</reference>
<dbReference type="AlphaFoldDB" id="A0A2W7QDX5"/>
<dbReference type="FunFam" id="3.10.50.40:FF:000006">
    <property type="entry name" value="Peptidyl-prolyl cis-trans isomerase"/>
    <property type="match status" value="1"/>
</dbReference>
<evidence type="ECO:0000259" key="7">
    <source>
        <dbReference type="PROSITE" id="PS50059"/>
    </source>
</evidence>
<protein>
    <recommendedName>
        <fullName evidence="6">Peptidyl-prolyl cis-trans isomerase</fullName>
        <ecNumber evidence="6">5.2.1.8</ecNumber>
    </recommendedName>
</protein>
<name>A0A2W7QDX5_9BACT</name>
<dbReference type="PANTHER" id="PTHR43811:SF19">
    <property type="entry name" value="39 KDA FK506-BINDING NUCLEAR PROTEIN"/>
    <property type="match status" value="1"/>
</dbReference>
<keyword evidence="4 5" id="KW-0413">Isomerase</keyword>
<comment type="caution">
    <text evidence="8">The sequence shown here is derived from an EMBL/GenBank/DDBJ whole genome shotgun (WGS) entry which is preliminary data.</text>
</comment>
<sequence>MKKIDYIIIVALAFLHISCDNQVTQQNEDQQINQYIEAHHPGAEAEMNGLYIIHQTVTQGIAAMPGNRVIVDYEGRFLDGRVFDSSYDRQQPIAFVLGSGKVIAGWEQGIATMREGEKAEFIIPSFLAYGDRRVGPIAPNTPLVFSVTLVKVEP</sequence>
<evidence type="ECO:0000256" key="5">
    <source>
        <dbReference type="PROSITE-ProRule" id="PRU00277"/>
    </source>
</evidence>
<evidence type="ECO:0000256" key="3">
    <source>
        <dbReference type="ARBA" id="ARBA00023110"/>
    </source>
</evidence>
<accession>A0A2W7QDX5</accession>
<dbReference type="EMBL" id="QKZK01000003">
    <property type="protein sequence ID" value="PZX20079.1"/>
    <property type="molecule type" value="Genomic_DNA"/>
</dbReference>
<keyword evidence="9" id="KW-1185">Reference proteome</keyword>
<evidence type="ECO:0000313" key="9">
    <source>
        <dbReference type="Proteomes" id="UP000249239"/>
    </source>
</evidence>
<dbReference type="Pfam" id="PF00254">
    <property type="entry name" value="FKBP_C"/>
    <property type="match status" value="1"/>
</dbReference>
<proteinExistence type="inferred from homology"/>
<dbReference type="PROSITE" id="PS50059">
    <property type="entry name" value="FKBP_PPIASE"/>
    <property type="match status" value="1"/>
</dbReference>
<evidence type="ECO:0000256" key="6">
    <source>
        <dbReference type="RuleBase" id="RU003915"/>
    </source>
</evidence>
<keyword evidence="3 5" id="KW-0697">Rotamase</keyword>
<evidence type="ECO:0000256" key="2">
    <source>
        <dbReference type="ARBA" id="ARBA00006577"/>
    </source>
</evidence>
<dbReference type="PANTHER" id="PTHR43811">
    <property type="entry name" value="FKBP-TYPE PEPTIDYL-PROLYL CIS-TRANS ISOMERASE FKPA"/>
    <property type="match status" value="1"/>
</dbReference>
<dbReference type="Proteomes" id="UP000249239">
    <property type="component" value="Unassembled WGS sequence"/>
</dbReference>
<evidence type="ECO:0000256" key="1">
    <source>
        <dbReference type="ARBA" id="ARBA00000971"/>
    </source>
</evidence>